<proteinExistence type="predicted"/>
<reference evidence="3" key="1">
    <citation type="journal article" date="2014" name="Science">
        <title>Ancient hybridizations among the ancestral genomes of bread wheat.</title>
        <authorList>
            <consortium name="International Wheat Genome Sequencing Consortium,"/>
            <person name="Marcussen T."/>
            <person name="Sandve S.R."/>
            <person name="Heier L."/>
            <person name="Spannagl M."/>
            <person name="Pfeifer M."/>
            <person name="Jakobsen K.S."/>
            <person name="Wulff B.B."/>
            <person name="Steuernagel B."/>
            <person name="Mayer K.F."/>
            <person name="Olsen O.A."/>
        </authorList>
    </citation>
    <scope>NUCLEOTIDE SEQUENCE [LARGE SCALE GENOMIC DNA]</scope>
    <source>
        <strain evidence="3">cv. AL8/78</strain>
    </source>
</reference>
<protein>
    <submittedName>
        <fullName evidence="2">Uncharacterized protein</fullName>
    </submittedName>
</protein>
<evidence type="ECO:0000313" key="2">
    <source>
        <dbReference type="EnsemblPlants" id="AET6Gv20656400.1"/>
    </source>
</evidence>
<dbReference type="AlphaFoldDB" id="A0A453P9B4"/>
<reference evidence="2" key="5">
    <citation type="journal article" date="2021" name="G3 (Bethesda)">
        <title>Aegilops tauschii genome assembly Aet v5.0 features greater sequence contiguity and improved annotation.</title>
        <authorList>
            <person name="Wang L."/>
            <person name="Zhu T."/>
            <person name="Rodriguez J.C."/>
            <person name="Deal K.R."/>
            <person name="Dubcovsky J."/>
            <person name="McGuire P.E."/>
            <person name="Lux T."/>
            <person name="Spannagl M."/>
            <person name="Mayer K.F.X."/>
            <person name="Baldrich P."/>
            <person name="Meyers B.C."/>
            <person name="Huo N."/>
            <person name="Gu Y.Q."/>
            <person name="Zhou H."/>
            <person name="Devos K.M."/>
            <person name="Bennetzen J.L."/>
            <person name="Unver T."/>
            <person name="Budak H."/>
            <person name="Gulick P.J."/>
            <person name="Galiba G."/>
            <person name="Kalapos B."/>
            <person name="Nelson D.R."/>
            <person name="Li P."/>
            <person name="You F.M."/>
            <person name="Luo M.C."/>
            <person name="Dvorak J."/>
        </authorList>
    </citation>
    <scope>NUCLEOTIDE SEQUENCE [LARGE SCALE GENOMIC DNA]</scope>
    <source>
        <strain evidence="2">cv. AL8/78</strain>
    </source>
</reference>
<organism evidence="2 3">
    <name type="scientific">Aegilops tauschii subsp. strangulata</name>
    <name type="common">Goatgrass</name>
    <dbReference type="NCBI Taxonomy" id="200361"/>
    <lineage>
        <taxon>Eukaryota</taxon>
        <taxon>Viridiplantae</taxon>
        <taxon>Streptophyta</taxon>
        <taxon>Embryophyta</taxon>
        <taxon>Tracheophyta</taxon>
        <taxon>Spermatophyta</taxon>
        <taxon>Magnoliopsida</taxon>
        <taxon>Liliopsida</taxon>
        <taxon>Poales</taxon>
        <taxon>Poaceae</taxon>
        <taxon>BOP clade</taxon>
        <taxon>Pooideae</taxon>
        <taxon>Triticodae</taxon>
        <taxon>Triticeae</taxon>
        <taxon>Triticinae</taxon>
        <taxon>Aegilops</taxon>
    </lineage>
</organism>
<sequence length="84" mass="9016">SRHRCGKSRHHARDAPRETLDLGLSGSDDGDIFDVVLPSGGIVLEQVLTGRAQRRSGVSSPASRTADLGSMLQWSLGVRCGWTD</sequence>
<keyword evidence="3" id="KW-1185">Reference proteome</keyword>
<feature type="compositionally biased region" description="Basic residues" evidence="1">
    <location>
        <begin position="1"/>
        <end position="12"/>
    </location>
</feature>
<dbReference type="Gramene" id="AET6Gv20656400.1">
    <property type="protein sequence ID" value="AET6Gv20656400.1"/>
    <property type="gene ID" value="AET6Gv20656400"/>
</dbReference>
<evidence type="ECO:0000256" key="1">
    <source>
        <dbReference type="SAM" id="MobiDB-lite"/>
    </source>
</evidence>
<reference evidence="2" key="4">
    <citation type="submission" date="2019-03" db="UniProtKB">
        <authorList>
            <consortium name="EnsemblPlants"/>
        </authorList>
    </citation>
    <scope>IDENTIFICATION</scope>
</reference>
<evidence type="ECO:0000313" key="3">
    <source>
        <dbReference type="Proteomes" id="UP000015105"/>
    </source>
</evidence>
<dbReference type="Proteomes" id="UP000015105">
    <property type="component" value="Chromosome 6D"/>
</dbReference>
<feature type="region of interest" description="Disordered" evidence="1">
    <location>
        <begin position="1"/>
        <end position="26"/>
    </location>
</feature>
<accession>A0A453P9B4</accession>
<dbReference type="EnsemblPlants" id="AET6Gv20656400.1">
    <property type="protein sequence ID" value="AET6Gv20656400.1"/>
    <property type="gene ID" value="AET6Gv20656400"/>
</dbReference>
<reference evidence="3" key="2">
    <citation type="journal article" date="2017" name="Nat. Plants">
        <title>The Aegilops tauschii genome reveals multiple impacts of transposons.</title>
        <authorList>
            <person name="Zhao G."/>
            <person name="Zou C."/>
            <person name="Li K."/>
            <person name="Wang K."/>
            <person name="Li T."/>
            <person name="Gao L."/>
            <person name="Zhang X."/>
            <person name="Wang H."/>
            <person name="Yang Z."/>
            <person name="Liu X."/>
            <person name="Jiang W."/>
            <person name="Mao L."/>
            <person name="Kong X."/>
            <person name="Jiao Y."/>
            <person name="Jia J."/>
        </authorList>
    </citation>
    <scope>NUCLEOTIDE SEQUENCE [LARGE SCALE GENOMIC DNA]</scope>
    <source>
        <strain evidence="3">cv. AL8/78</strain>
    </source>
</reference>
<name>A0A453P9B4_AEGTS</name>
<reference evidence="2" key="3">
    <citation type="journal article" date="2017" name="Nature">
        <title>Genome sequence of the progenitor of the wheat D genome Aegilops tauschii.</title>
        <authorList>
            <person name="Luo M.C."/>
            <person name="Gu Y.Q."/>
            <person name="Puiu D."/>
            <person name="Wang H."/>
            <person name="Twardziok S.O."/>
            <person name="Deal K.R."/>
            <person name="Huo N."/>
            <person name="Zhu T."/>
            <person name="Wang L."/>
            <person name="Wang Y."/>
            <person name="McGuire P.E."/>
            <person name="Liu S."/>
            <person name="Long H."/>
            <person name="Ramasamy R.K."/>
            <person name="Rodriguez J.C."/>
            <person name="Van S.L."/>
            <person name="Yuan L."/>
            <person name="Wang Z."/>
            <person name="Xia Z."/>
            <person name="Xiao L."/>
            <person name="Anderson O.D."/>
            <person name="Ouyang S."/>
            <person name="Liang Y."/>
            <person name="Zimin A.V."/>
            <person name="Pertea G."/>
            <person name="Qi P."/>
            <person name="Bennetzen J.L."/>
            <person name="Dai X."/>
            <person name="Dawson M.W."/>
            <person name="Muller H.G."/>
            <person name="Kugler K."/>
            <person name="Rivarola-Duarte L."/>
            <person name="Spannagl M."/>
            <person name="Mayer K.F.X."/>
            <person name="Lu F.H."/>
            <person name="Bevan M.W."/>
            <person name="Leroy P."/>
            <person name="Li P."/>
            <person name="You F.M."/>
            <person name="Sun Q."/>
            <person name="Liu Z."/>
            <person name="Lyons E."/>
            <person name="Wicker T."/>
            <person name="Salzberg S.L."/>
            <person name="Devos K.M."/>
            <person name="Dvorak J."/>
        </authorList>
    </citation>
    <scope>NUCLEOTIDE SEQUENCE [LARGE SCALE GENOMIC DNA]</scope>
    <source>
        <strain evidence="2">cv. AL8/78</strain>
    </source>
</reference>